<dbReference type="AlphaFoldDB" id="A0A3L7APL7"/>
<dbReference type="PANTHER" id="PTHR23528">
    <property type="match status" value="1"/>
</dbReference>
<dbReference type="Pfam" id="PF07690">
    <property type="entry name" value="MFS_1"/>
    <property type="match status" value="1"/>
</dbReference>
<dbReference type="GO" id="GO:0022857">
    <property type="term" value="F:transmembrane transporter activity"/>
    <property type="evidence" value="ECO:0007669"/>
    <property type="project" value="InterPro"/>
</dbReference>
<dbReference type="PROSITE" id="PS50850">
    <property type="entry name" value="MFS"/>
    <property type="match status" value="1"/>
</dbReference>
<evidence type="ECO:0000256" key="1">
    <source>
        <dbReference type="ARBA" id="ARBA00004651"/>
    </source>
</evidence>
<protein>
    <submittedName>
        <fullName evidence="8">MFS transporter</fullName>
    </submittedName>
</protein>
<keyword evidence="9" id="KW-1185">Reference proteome</keyword>
<proteinExistence type="predicted"/>
<feature type="compositionally biased region" description="Polar residues" evidence="5">
    <location>
        <begin position="1"/>
        <end position="17"/>
    </location>
</feature>
<sequence>MLFLSASTRRSTVTHSPLPTDAPAQGAEPARFNRKLGVLLGTLLPANIAMFMVWGATASLLLSLQIQEIDPKNKETNLSLVLTVGAFCAMIAQPLAGLVSDRTRSRFGPRAPWIVGGALVGGLALVGMGLGTSVWQIMIAWIAVQIAYNFAQGPLSAVMPDRVPSPLRGTFSAIIGLGLMLGMVGGQMVGSQFARNIPVGYVFFAGIALVVLTLFVVLNPDKDNRERPREPFNLRVFLSGFWVNPVKHPDFFWAFTGRLLLNAGYLMVSTYMIFILQEYIGVSKERAIELTPQFALLSMAALLVSTLVAGPLSDKLRRRRVFVMVSAGILALALLIPLLMPNEGGMALFSLVSGFGFGIFQSVDTALISEVLPSKEDFAKDLGVINIAATLPQTLAPALAGIIALSFGYALLFPIGIVLVILGGLAVIPVRSVR</sequence>
<dbReference type="SUPFAM" id="SSF103473">
    <property type="entry name" value="MFS general substrate transporter"/>
    <property type="match status" value="1"/>
</dbReference>
<evidence type="ECO:0000313" key="9">
    <source>
        <dbReference type="Proteomes" id="UP000269438"/>
    </source>
</evidence>
<feature type="transmembrane region" description="Helical" evidence="6">
    <location>
        <begin position="201"/>
        <end position="219"/>
    </location>
</feature>
<evidence type="ECO:0000256" key="4">
    <source>
        <dbReference type="ARBA" id="ARBA00023136"/>
    </source>
</evidence>
<comment type="caution">
    <text evidence="8">The sequence shown here is derived from an EMBL/GenBank/DDBJ whole genome shotgun (WGS) entry which is preliminary data.</text>
</comment>
<feature type="transmembrane region" description="Helical" evidence="6">
    <location>
        <begin position="321"/>
        <end position="340"/>
    </location>
</feature>
<dbReference type="Proteomes" id="UP000269438">
    <property type="component" value="Unassembled WGS sequence"/>
</dbReference>
<feature type="region of interest" description="Disordered" evidence="5">
    <location>
        <begin position="1"/>
        <end position="27"/>
    </location>
</feature>
<reference evidence="8 9" key="1">
    <citation type="submission" date="2018-10" db="EMBL/GenBank/DDBJ databases">
        <authorList>
            <person name="Li J."/>
        </authorList>
    </citation>
    <scope>NUCLEOTIDE SEQUENCE [LARGE SCALE GENOMIC DNA]</scope>
    <source>
        <strain evidence="8 9">JCM 11654</strain>
    </source>
</reference>
<evidence type="ECO:0000256" key="5">
    <source>
        <dbReference type="SAM" id="MobiDB-lite"/>
    </source>
</evidence>
<dbReference type="OrthoDB" id="7584869at2"/>
<feature type="transmembrane region" description="Helical" evidence="6">
    <location>
        <begin position="384"/>
        <end position="405"/>
    </location>
</feature>
<feature type="transmembrane region" description="Helical" evidence="6">
    <location>
        <begin position="38"/>
        <end position="66"/>
    </location>
</feature>
<dbReference type="CDD" id="cd06174">
    <property type="entry name" value="MFS"/>
    <property type="match status" value="1"/>
</dbReference>
<evidence type="ECO:0000313" key="8">
    <source>
        <dbReference type="EMBL" id="RLP82287.1"/>
    </source>
</evidence>
<comment type="subcellular location">
    <subcellularLocation>
        <location evidence="1">Cell membrane</location>
        <topology evidence="1">Multi-pass membrane protein</topology>
    </subcellularLocation>
</comment>
<dbReference type="InterPro" id="IPR020846">
    <property type="entry name" value="MFS_dom"/>
</dbReference>
<gene>
    <name evidence="8" type="ORF">D9V34_10880</name>
</gene>
<evidence type="ECO:0000256" key="3">
    <source>
        <dbReference type="ARBA" id="ARBA00022989"/>
    </source>
</evidence>
<feature type="transmembrane region" description="Helical" evidence="6">
    <location>
        <begin position="259"/>
        <end position="280"/>
    </location>
</feature>
<feature type="transmembrane region" description="Helical" evidence="6">
    <location>
        <begin position="411"/>
        <end position="430"/>
    </location>
</feature>
<name>A0A3L7APL7_9MICO</name>
<feature type="transmembrane region" description="Helical" evidence="6">
    <location>
        <begin position="134"/>
        <end position="151"/>
    </location>
</feature>
<feature type="transmembrane region" description="Helical" evidence="6">
    <location>
        <begin position="78"/>
        <end position="99"/>
    </location>
</feature>
<keyword evidence="4 6" id="KW-0472">Membrane</keyword>
<feature type="transmembrane region" description="Helical" evidence="6">
    <location>
        <begin position="346"/>
        <end position="372"/>
    </location>
</feature>
<dbReference type="Gene3D" id="1.20.1250.20">
    <property type="entry name" value="MFS general substrate transporter like domains"/>
    <property type="match status" value="2"/>
</dbReference>
<evidence type="ECO:0000256" key="2">
    <source>
        <dbReference type="ARBA" id="ARBA00022692"/>
    </source>
</evidence>
<keyword evidence="2 6" id="KW-0812">Transmembrane</keyword>
<dbReference type="InterPro" id="IPR011701">
    <property type="entry name" value="MFS"/>
</dbReference>
<dbReference type="InterPro" id="IPR036259">
    <property type="entry name" value="MFS_trans_sf"/>
</dbReference>
<organism evidence="8 9">
    <name type="scientific">Mycetocola lacteus</name>
    <dbReference type="NCBI Taxonomy" id="76637"/>
    <lineage>
        <taxon>Bacteria</taxon>
        <taxon>Bacillati</taxon>
        <taxon>Actinomycetota</taxon>
        <taxon>Actinomycetes</taxon>
        <taxon>Micrococcales</taxon>
        <taxon>Microbacteriaceae</taxon>
        <taxon>Mycetocola</taxon>
    </lineage>
</organism>
<feature type="transmembrane region" description="Helical" evidence="6">
    <location>
        <begin position="111"/>
        <end position="128"/>
    </location>
</feature>
<accession>A0A3L7APL7</accession>
<feature type="transmembrane region" description="Helical" evidence="6">
    <location>
        <begin position="292"/>
        <end position="309"/>
    </location>
</feature>
<keyword evidence="3 6" id="KW-1133">Transmembrane helix</keyword>
<dbReference type="EMBL" id="RCUY01000009">
    <property type="protein sequence ID" value="RLP82287.1"/>
    <property type="molecule type" value="Genomic_DNA"/>
</dbReference>
<evidence type="ECO:0000259" key="7">
    <source>
        <dbReference type="PROSITE" id="PS50850"/>
    </source>
</evidence>
<evidence type="ECO:0000256" key="6">
    <source>
        <dbReference type="SAM" id="Phobius"/>
    </source>
</evidence>
<dbReference type="PANTHER" id="PTHR23528:SF1">
    <property type="entry name" value="MAJOR FACILITATOR SUPERFAMILY (MFS) PROFILE DOMAIN-CONTAINING PROTEIN"/>
    <property type="match status" value="1"/>
</dbReference>
<feature type="domain" description="Major facilitator superfamily (MFS) profile" evidence="7">
    <location>
        <begin position="34"/>
        <end position="434"/>
    </location>
</feature>
<feature type="transmembrane region" description="Helical" evidence="6">
    <location>
        <begin position="171"/>
        <end position="189"/>
    </location>
</feature>
<dbReference type="GO" id="GO:0005886">
    <property type="term" value="C:plasma membrane"/>
    <property type="evidence" value="ECO:0007669"/>
    <property type="project" value="UniProtKB-SubCell"/>
</dbReference>